<dbReference type="InterPro" id="IPR017452">
    <property type="entry name" value="GPCR_Rhodpsn_7TM"/>
</dbReference>
<evidence type="ECO:0000256" key="7">
    <source>
        <dbReference type="ARBA" id="ARBA00023170"/>
    </source>
</evidence>
<dbReference type="SUPFAM" id="SSF81321">
    <property type="entry name" value="Family A G protein-coupled receptor-like"/>
    <property type="match status" value="1"/>
</dbReference>
<feature type="domain" description="G-protein coupled receptors family 1 profile" evidence="11">
    <location>
        <begin position="28"/>
        <end position="312"/>
    </location>
</feature>
<keyword evidence="2" id="KW-1003">Cell membrane</keyword>
<dbReference type="PANTHER" id="PTHR24249">
    <property type="entry name" value="HISTAMINE RECEPTOR-RELATED G-PROTEIN COUPLED RECEPTOR"/>
    <property type="match status" value="1"/>
</dbReference>
<comment type="similarity">
    <text evidence="9">Belongs to the G-protein coupled receptor 1 family.</text>
</comment>
<evidence type="ECO:0000256" key="3">
    <source>
        <dbReference type="ARBA" id="ARBA00022692"/>
    </source>
</evidence>
<evidence type="ECO:0000256" key="9">
    <source>
        <dbReference type="RuleBase" id="RU000688"/>
    </source>
</evidence>
<dbReference type="RefSeq" id="XP_065652222.1">
    <property type="nucleotide sequence ID" value="XM_065796150.1"/>
</dbReference>
<keyword evidence="12" id="KW-1185">Reference proteome</keyword>
<feature type="transmembrane region" description="Helical" evidence="10">
    <location>
        <begin position="171"/>
        <end position="192"/>
    </location>
</feature>
<keyword evidence="7 9" id="KW-0675">Receptor</keyword>
<dbReference type="Pfam" id="PF00001">
    <property type="entry name" value="7tm_1"/>
    <property type="match status" value="1"/>
</dbReference>
<feature type="transmembrane region" description="Helical" evidence="10">
    <location>
        <begin position="124"/>
        <end position="151"/>
    </location>
</feature>
<protein>
    <submittedName>
        <fullName evidence="13">Beta-2 adrenergic receptor</fullName>
    </submittedName>
</protein>
<comment type="subcellular location">
    <subcellularLocation>
        <location evidence="1">Cell membrane</location>
        <topology evidence="1">Multi-pass membrane protein</topology>
    </subcellularLocation>
</comment>
<feature type="transmembrane region" description="Helical" evidence="10">
    <location>
        <begin position="78"/>
        <end position="103"/>
    </location>
</feature>
<reference evidence="13" key="1">
    <citation type="submission" date="2025-08" db="UniProtKB">
        <authorList>
            <consortium name="RefSeq"/>
        </authorList>
    </citation>
    <scope>IDENTIFICATION</scope>
</reference>
<dbReference type="InterPro" id="IPR000276">
    <property type="entry name" value="GPCR_Rhodpsn"/>
</dbReference>
<dbReference type="GeneID" id="105845112"/>
<dbReference type="CDD" id="cd00637">
    <property type="entry name" value="7tm_classA_rhodopsin-like"/>
    <property type="match status" value="1"/>
</dbReference>
<organism evidence="12 13">
    <name type="scientific">Hydra vulgaris</name>
    <name type="common">Hydra</name>
    <name type="synonym">Hydra attenuata</name>
    <dbReference type="NCBI Taxonomy" id="6087"/>
    <lineage>
        <taxon>Eukaryota</taxon>
        <taxon>Metazoa</taxon>
        <taxon>Cnidaria</taxon>
        <taxon>Hydrozoa</taxon>
        <taxon>Hydroidolina</taxon>
        <taxon>Anthoathecata</taxon>
        <taxon>Aplanulata</taxon>
        <taxon>Hydridae</taxon>
        <taxon>Hydra</taxon>
    </lineage>
</organism>
<dbReference type="Proteomes" id="UP001652625">
    <property type="component" value="Chromosome 04"/>
</dbReference>
<keyword evidence="3 9" id="KW-0812">Transmembrane</keyword>
<evidence type="ECO:0000313" key="12">
    <source>
        <dbReference type="Proteomes" id="UP001652625"/>
    </source>
</evidence>
<evidence type="ECO:0000313" key="13">
    <source>
        <dbReference type="RefSeq" id="XP_065652222.1"/>
    </source>
</evidence>
<evidence type="ECO:0000256" key="1">
    <source>
        <dbReference type="ARBA" id="ARBA00004651"/>
    </source>
</evidence>
<proteinExistence type="inferred from homology"/>
<keyword evidence="6 10" id="KW-0472">Membrane</keyword>
<evidence type="ECO:0000259" key="11">
    <source>
        <dbReference type="PROSITE" id="PS50262"/>
    </source>
</evidence>
<accession>A0ABM4BSU3</accession>
<dbReference type="PRINTS" id="PR00237">
    <property type="entry name" value="GPCRRHODOPSN"/>
</dbReference>
<gene>
    <name evidence="13" type="primary">LOC105845112</name>
</gene>
<name>A0ABM4BSU3_HYDVU</name>
<feature type="transmembrane region" description="Helical" evidence="10">
    <location>
        <begin position="259"/>
        <end position="281"/>
    </location>
</feature>
<dbReference type="InterPro" id="IPR050569">
    <property type="entry name" value="TAAR"/>
</dbReference>
<keyword evidence="8 9" id="KW-0807">Transducer</keyword>
<evidence type="ECO:0000256" key="4">
    <source>
        <dbReference type="ARBA" id="ARBA00022989"/>
    </source>
</evidence>
<dbReference type="Gene3D" id="1.20.1070.10">
    <property type="entry name" value="Rhodopsin 7-helix transmembrane proteins"/>
    <property type="match status" value="1"/>
</dbReference>
<dbReference type="PROSITE" id="PS00237">
    <property type="entry name" value="G_PROTEIN_RECEP_F1_1"/>
    <property type="match status" value="1"/>
</dbReference>
<evidence type="ECO:0000256" key="8">
    <source>
        <dbReference type="ARBA" id="ARBA00023224"/>
    </source>
</evidence>
<keyword evidence="5 9" id="KW-0297">G-protein coupled receptor</keyword>
<keyword evidence="4 10" id="KW-1133">Transmembrane helix</keyword>
<evidence type="ECO:0000256" key="5">
    <source>
        <dbReference type="ARBA" id="ARBA00023040"/>
    </source>
</evidence>
<feature type="transmembrane region" description="Helical" evidence="10">
    <location>
        <begin position="49"/>
        <end position="72"/>
    </location>
</feature>
<feature type="transmembrane region" description="Helical" evidence="10">
    <location>
        <begin position="293"/>
        <end position="315"/>
    </location>
</feature>
<evidence type="ECO:0000256" key="10">
    <source>
        <dbReference type="SAM" id="Phobius"/>
    </source>
</evidence>
<feature type="transmembrane region" description="Helical" evidence="10">
    <location>
        <begin position="12"/>
        <end position="37"/>
    </location>
</feature>
<evidence type="ECO:0000256" key="6">
    <source>
        <dbReference type="ARBA" id="ARBA00023136"/>
    </source>
</evidence>
<dbReference type="PANTHER" id="PTHR24249:SF372">
    <property type="entry name" value="G-PROTEIN COUPLED RECEPTORS FAMILY 1 PROFILE DOMAIN-CONTAINING PROTEIN"/>
    <property type="match status" value="1"/>
</dbReference>
<sequence length="390" mass="44150">MKAISTMSTLKLINIAVLTIFSPIGMILNILVIVVIVKNQDLRTCTYFLYAHLAVSDIVVSMIATFTSIVLLVTEKFIYCQVTLAIVALGYSLSIGTVCLLSLDRYLYIREPLGYVNQMSKHRVTFYILLVWGSAFATLLPIATGMVFVNSKLTSKEFEKCMMTRIVKKEFLLWISIGIMIMPIIVTCYFNIQILQMASQHYSRLRALTHLSEIKVTSSISNLEVKNNVKDDKLSNKGKSKSKKFTGNIWSPKAVRTTFLIVVTCIICNLPYAILLLVEAVSNEDFNYNNIKYAYSLYLLTFVQSILNPIIYTTTNTELRGLMKKLLPCFGKEKVTTKRRSNTTATLYTDTSSLGSIEPKKELFDMNKNLSRIDIFSSHSEKMPNIQKNT</sequence>
<dbReference type="PROSITE" id="PS50262">
    <property type="entry name" value="G_PROTEIN_RECEP_F1_2"/>
    <property type="match status" value="1"/>
</dbReference>
<evidence type="ECO:0000256" key="2">
    <source>
        <dbReference type="ARBA" id="ARBA00022475"/>
    </source>
</evidence>